<dbReference type="EMBL" id="JAIZAY010000155">
    <property type="protein sequence ID" value="KAJ8018884.1"/>
    <property type="molecule type" value="Genomic_DNA"/>
</dbReference>
<evidence type="ECO:0000259" key="2">
    <source>
        <dbReference type="Pfam" id="PF05729"/>
    </source>
</evidence>
<feature type="domain" description="NACHT" evidence="2">
    <location>
        <begin position="235"/>
        <end position="388"/>
    </location>
</feature>
<dbReference type="InterPro" id="IPR027417">
    <property type="entry name" value="P-loop_NTPase"/>
</dbReference>
<dbReference type="Proteomes" id="UP001152320">
    <property type="component" value="Unassembled WGS sequence"/>
</dbReference>
<dbReference type="SUPFAM" id="SSF52540">
    <property type="entry name" value="P-loop containing nucleoside triphosphate hydrolases"/>
    <property type="match status" value="1"/>
</dbReference>
<sequence length="755" mass="86699">MSDTPTNDLLLALEEREIIYPSNVSRLINAFVALQMSETYYKAANIYQENASATSYERFLVTLSAHLTASVVGDLCSHFNIPHYKKSNITSNQNPGLSLLLALDKMGIINQSRVLTLEQPFTNLKLVQAVAKIQEYQSLIEDDRALFQHTTGHTKEEKRNLFLKLLQKKIMSWYEAMTPVPWKKSCQWKSSELFVESGLILTNSKTQRSLKDVDDKCKLNYTEIFSHVSLREETRIIIEGEPGSGKTMLSSQLAYDWSQGKISDITFLILLPLKFVQTKTLVEATEEFYHMEDKGLSLIDIEDVIIGEGVKCCFLLDGLEEYSGQDETSAEEISEVVKVMTKVKYPNCKVILTSRSDYAQDLPSCPMLKLGTFGEVERQNYIEKVFPDDHEKQMKVKNVIDKTPFILNLCSVPLLFVLAVHNTGSIANVQEVWQERVSPFIGMMVETLCPSEQREDRVGVKQRYDVENFDDRRVLLNRILKLEAHHSYQNRSQGISLEVIAFNGLCKGKQQLSWQKRFVEENVRNMKKYLDSGILVVEEAVMDVVTTAKENTDTDQVEEVWSEVNEKASGAWNIPRGRDSDSGKTVITQREPFKEAFQKLKKDNVDTAFKKEWERSVKERSDALENTKHKDRSNYEKPTIREESEPGEYLIPPLTVQHVSLQVKFLHKVLQEWFAARYLADICWKYGDLSLSKMYKSFREHLQQINPADLHYVLRFTCALCPPSCHLILNYLLSTFRSEEGKIPGHYELHLSLLS</sequence>
<organism evidence="3 4">
    <name type="scientific">Holothuria leucospilota</name>
    <name type="common">Black long sea cucumber</name>
    <name type="synonym">Mertensiothuria leucospilota</name>
    <dbReference type="NCBI Taxonomy" id="206669"/>
    <lineage>
        <taxon>Eukaryota</taxon>
        <taxon>Metazoa</taxon>
        <taxon>Echinodermata</taxon>
        <taxon>Eleutherozoa</taxon>
        <taxon>Echinozoa</taxon>
        <taxon>Holothuroidea</taxon>
        <taxon>Aspidochirotacea</taxon>
        <taxon>Aspidochirotida</taxon>
        <taxon>Holothuriidae</taxon>
        <taxon>Holothuria</taxon>
    </lineage>
</organism>
<feature type="region of interest" description="Disordered" evidence="1">
    <location>
        <begin position="620"/>
        <end position="642"/>
    </location>
</feature>
<dbReference type="OrthoDB" id="427518at2759"/>
<dbReference type="AlphaFoldDB" id="A0A9Q0YEF8"/>
<dbReference type="Gene3D" id="1.10.533.10">
    <property type="entry name" value="Death Domain, Fas"/>
    <property type="match status" value="1"/>
</dbReference>
<dbReference type="CDD" id="cd01120">
    <property type="entry name" value="RecA-like_superfamily"/>
    <property type="match status" value="1"/>
</dbReference>
<dbReference type="InterPro" id="IPR011029">
    <property type="entry name" value="DEATH-like_dom_sf"/>
</dbReference>
<accession>A0A9Q0YEF8</accession>
<reference evidence="3" key="1">
    <citation type="submission" date="2021-10" db="EMBL/GenBank/DDBJ databases">
        <title>Tropical sea cucumber genome reveals ecological adaptation and Cuvierian tubules defense mechanism.</title>
        <authorList>
            <person name="Chen T."/>
        </authorList>
    </citation>
    <scope>NUCLEOTIDE SEQUENCE</scope>
    <source>
        <strain evidence="3">Nanhai2018</strain>
        <tissue evidence="3">Muscle</tissue>
    </source>
</reference>
<proteinExistence type="predicted"/>
<evidence type="ECO:0000313" key="3">
    <source>
        <dbReference type="EMBL" id="KAJ8018884.1"/>
    </source>
</evidence>
<evidence type="ECO:0000256" key="1">
    <source>
        <dbReference type="SAM" id="MobiDB-lite"/>
    </source>
</evidence>
<dbReference type="Pfam" id="PF05729">
    <property type="entry name" value="NACHT"/>
    <property type="match status" value="1"/>
</dbReference>
<dbReference type="Gene3D" id="3.40.50.300">
    <property type="entry name" value="P-loop containing nucleotide triphosphate hydrolases"/>
    <property type="match status" value="1"/>
</dbReference>
<dbReference type="PANTHER" id="PTHR46844:SF1">
    <property type="entry name" value="SLR5058 PROTEIN"/>
    <property type="match status" value="1"/>
</dbReference>
<dbReference type="InterPro" id="IPR007111">
    <property type="entry name" value="NACHT_NTPase"/>
</dbReference>
<protein>
    <submittedName>
        <fullName evidence="3">Protein NLRC5</fullName>
    </submittedName>
</protein>
<name>A0A9Q0YEF8_HOLLE</name>
<evidence type="ECO:0000313" key="4">
    <source>
        <dbReference type="Proteomes" id="UP001152320"/>
    </source>
</evidence>
<comment type="caution">
    <text evidence="3">The sequence shown here is derived from an EMBL/GenBank/DDBJ whole genome shotgun (WGS) entry which is preliminary data.</text>
</comment>
<dbReference type="PANTHER" id="PTHR46844">
    <property type="entry name" value="SLR5058 PROTEIN"/>
    <property type="match status" value="1"/>
</dbReference>
<keyword evidence="4" id="KW-1185">Reference proteome</keyword>
<gene>
    <name evidence="3" type="ORF">HOLleu_42885</name>
</gene>